<accession>A0A6P2ST73</accession>
<name>A0A6P2ST73_9BURK</name>
<evidence type="ECO:0000313" key="2">
    <source>
        <dbReference type="EMBL" id="VWC49363.1"/>
    </source>
</evidence>
<dbReference type="EMBL" id="CABVQC010000088">
    <property type="protein sequence ID" value="VWC49363.1"/>
    <property type="molecule type" value="Genomic_DNA"/>
</dbReference>
<evidence type="ECO:0000256" key="1">
    <source>
        <dbReference type="SAM" id="MobiDB-lite"/>
    </source>
</evidence>
<dbReference type="Proteomes" id="UP000494261">
    <property type="component" value="Unassembled WGS sequence"/>
</dbReference>
<sequence>MEQLESFGLPDTFPESMMPAPGAQLVRDCLKVKGMRKQDLMKMARSRGFRPTWKRLEHLGPGVYGFGLTIGRCVVPLMVRMVVVSSTVVPSPASSEQQPLF</sequence>
<protein>
    <submittedName>
        <fullName evidence="2">Uncharacterized protein</fullName>
    </submittedName>
</protein>
<gene>
    <name evidence="2" type="ORF">BLA13014_07586</name>
</gene>
<feature type="region of interest" description="Disordered" evidence="1">
    <location>
        <begin position="1"/>
        <end position="20"/>
    </location>
</feature>
<evidence type="ECO:0000313" key="3">
    <source>
        <dbReference type="Proteomes" id="UP000494261"/>
    </source>
</evidence>
<dbReference type="RefSeq" id="WP_175026252.1">
    <property type="nucleotide sequence ID" value="NZ_CABVQC010000088.1"/>
</dbReference>
<proteinExistence type="predicted"/>
<reference evidence="2 3" key="1">
    <citation type="submission" date="2019-09" db="EMBL/GenBank/DDBJ databases">
        <authorList>
            <person name="Depoorter E."/>
        </authorList>
    </citation>
    <scope>NUCLEOTIDE SEQUENCE [LARGE SCALE GENOMIC DNA]</scope>
    <source>
        <strain evidence="2">LMG 13014</strain>
    </source>
</reference>
<organism evidence="2 3">
    <name type="scientific">Burkholderia aenigmatica</name>
    <dbReference type="NCBI Taxonomy" id="2015348"/>
    <lineage>
        <taxon>Bacteria</taxon>
        <taxon>Pseudomonadati</taxon>
        <taxon>Pseudomonadota</taxon>
        <taxon>Betaproteobacteria</taxon>
        <taxon>Burkholderiales</taxon>
        <taxon>Burkholderiaceae</taxon>
        <taxon>Burkholderia</taxon>
        <taxon>Burkholderia cepacia complex</taxon>
    </lineage>
</organism>
<dbReference type="AlphaFoldDB" id="A0A6P2ST73"/>